<dbReference type="EMBL" id="KQ977345">
    <property type="protein sequence ID" value="KYN03420.1"/>
    <property type="molecule type" value="Genomic_DNA"/>
</dbReference>
<name>A0A151IJJ3_9HYME</name>
<feature type="coiled-coil region" evidence="1">
    <location>
        <begin position="32"/>
        <end position="67"/>
    </location>
</feature>
<dbReference type="AlphaFoldDB" id="A0A151IJJ3"/>
<evidence type="ECO:0000313" key="4">
    <source>
        <dbReference type="Proteomes" id="UP000078542"/>
    </source>
</evidence>
<gene>
    <name evidence="3" type="ORF">ALC62_05738</name>
</gene>
<feature type="compositionally biased region" description="Polar residues" evidence="2">
    <location>
        <begin position="111"/>
        <end position="131"/>
    </location>
</feature>
<feature type="non-terminal residue" evidence="3">
    <location>
        <position position="1"/>
    </location>
</feature>
<evidence type="ECO:0000256" key="1">
    <source>
        <dbReference type="SAM" id="Coils"/>
    </source>
</evidence>
<accession>A0A151IJJ3</accession>
<sequence length="236" mass="26869">LTPNINMSKNKLKTSSSTVASTTATALQTKEVKDLTEELRAENIALKAEIQKLLKQIEEDKRKHNTSANIPTQNRFEILSETLSTQAQQNEDMDCQSSEDFATYLKRKNNHGPQDVNNNGNKKSRYSTKVDTNNHHGDSFPSTQGKSQHPTTIKTIRMSRPPLINILYQDPKDTTTLLKSKLKDLNSFYIKRINSGKHSLQVDTLENYKSVKDLLVKCNSKFYTYTSKIEKPIISY</sequence>
<dbReference type="Proteomes" id="UP000078542">
    <property type="component" value="Unassembled WGS sequence"/>
</dbReference>
<evidence type="ECO:0000313" key="3">
    <source>
        <dbReference type="EMBL" id="KYN03420.1"/>
    </source>
</evidence>
<feature type="compositionally biased region" description="Polar residues" evidence="2">
    <location>
        <begin position="140"/>
        <end position="150"/>
    </location>
</feature>
<protein>
    <submittedName>
        <fullName evidence="3">Uncharacterized protein</fullName>
    </submittedName>
</protein>
<organism evidence="3 4">
    <name type="scientific">Cyphomyrmex costatus</name>
    <dbReference type="NCBI Taxonomy" id="456900"/>
    <lineage>
        <taxon>Eukaryota</taxon>
        <taxon>Metazoa</taxon>
        <taxon>Ecdysozoa</taxon>
        <taxon>Arthropoda</taxon>
        <taxon>Hexapoda</taxon>
        <taxon>Insecta</taxon>
        <taxon>Pterygota</taxon>
        <taxon>Neoptera</taxon>
        <taxon>Endopterygota</taxon>
        <taxon>Hymenoptera</taxon>
        <taxon>Apocrita</taxon>
        <taxon>Aculeata</taxon>
        <taxon>Formicoidea</taxon>
        <taxon>Formicidae</taxon>
        <taxon>Myrmicinae</taxon>
        <taxon>Cyphomyrmex</taxon>
    </lineage>
</organism>
<feature type="region of interest" description="Disordered" evidence="2">
    <location>
        <begin position="108"/>
        <end position="150"/>
    </location>
</feature>
<reference evidence="3 4" key="1">
    <citation type="submission" date="2016-03" db="EMBL/GenBank/DDBJ databases">
        <title>Cyphomyrmex costatus WGS genome.</title>
        <authorList>
            <person name="Nygaard S."/>
            <person name="Hu H."/>
            <person name="Boomsma J."/>
            <person name="Zhang G."/>
        </authorList>
    </citation>
    <scope>NUCLEOTIDE SEQUENCE [LARGE SCALE GENOMIC DNA]</scope>
    <source>
        <strain evidence="3">MS0001</strain>
        <tissue evidence="3">Whole body</tissue>
    </source>
</reference>
<proteinExistence type="predicted"/>
<evidence type="ECO:0000256" key="2">
    <source>
        <dbReference type="SAM" id="MobiDB-lite"/>
    </source>
</evidence>
<keyword evidence="4" id="KW-1185">Reference proteome</keyword>
<keyword evidence="1" id="KW-0175">Coiled coil</keyword>